<name>E0RNR4_WINT6</name>
<evidence type="ECO:0000313" key="3">
    <source>
        <dbReference type="Proteomes" id="UP000001296"/>
    </source>
</evidence>
<dbReference type="SUPFAM" id="SSF102645">
    <property type="entry name" value="CoaB-like"/>
    <property type="match status" value="1"/>
</dbReference>
<evidence type="ECO:0000259" key="1">
    <source>
        <dbReference type="Pfam" id="PF04127"/>
    </source>
</evidence>
<dbReference type="KEGG" id="sta:STHERM_c02130"/>
<protein>
    <submittedName>
        <fullName evidence="2">Predicted DNA / pantothenate metabolism flavoprotein</fullName>
    </submittedName>
</protein>
<dbReference type="RefSeq" id="WP_013313028.1">
    <property type="nucleotide sequence ID" value="NC_014484.1"/>
</dbReference>
<dbReference type="InterPro" id="IPR035929">
    <property type="entry name" value="CoaB-like_sf"/>
</dbReference>
<dbReference type="HOGENOM" id="CLU_033319_1_1_12"/>
<dbReference type="Proteomes" id="UP000001296">
    <property type="component" value="Chromosome"/>
</dbReference>
<organism evidence="2 3">
    <name type="scientific">Winmispira thermophila (strain ATCC 49972 / DSM 6192 / RI 19.B1)</name>
    <name type="common">Spirochaeta thermophila</name>
    <dbReference type="NCBI Taxonomy" id="665571"/>
    <lineage>
        <taxon>Bacteria</taxon>
        <taxon>Pseudomonadati</taxon>
        <taxon>Spirochaetota</taxon>
        <taxon>Spirochaetia</taxon>
        <taxon>Winmispirales</taxon>
        <taxon>Winmispiraceae</taxon>
        <taxon>Winmispira</taxon>
    </lineage>
</organism>
<sequence>MRILVTGGGCREPVDGVRALVNTSTGRTAALVAEEAARRGHEVTALVGVAEVVPEGVEVVRFSCFAELAGRLEGLLRGGVWDAVVHAAAVSDFSVAGVWEEEAREEEEGRLRVVLRRVEGGGKVDSAGPVWIGLARNEKLLAGIKGWAPGVVLVGFKLTVGARDEVMEEAVRRIFEEGADLVVHNDMEEMGRGVRARIFTSPGEAEEVPTTEALASRLVGLLEARVLS</sequence>
<dbReference type="GO" id="GO:0015937">
    <property type="term" value="P:coenzyme A biosynthetic process"/>
    <property type="evidence" value="ECO:0007669"/>
    <property type="project" value="UniProtKB-ARBA"/>
</dbReference>
<gene>
    <name evidence="2" type="ordered locus">STHERM_c02130</name>
</gene>
<dbReference type="Gene3D" id="3.40.50.10300">
    <property type="entry name" value="CoaB-like"/>
    <property type="match status" value="1"/>
</dbReference>
<dbReference type="InterPro" id="IPR007085">
    <property type="entry name" value="DNA/pantothenate-metab_flavo_C"/>
</dbReference>
<reference key="1">
    <citation type="submission" date="2009-08" db="EMBL/GenBank/DDBJ databases">
        <title>The genome sequence of Spirochaeta thermophila DSM6192.</title>
        <authorList>
            <person name="Angelov A."/>
            <person name="Mientus M."/>
            <person name="Wittenberg S."/>
            <person name="Lehmann R."/>
            <person name="Liesegang H."/>
            <person name="Daniel R."/>
            <person name="Liebl W."/>
        </authorList>
    </citation>
    <scope>NUCLEOTIDE SEQUENCE</scope>
    <source>
        <strain>DSM 6192</strain>
    </source>
</reference>
<proteinExistence type="predicted"/>
<dbReference type="EMBL" id="CP001698">
    <property type="protein sequence ID" value="ADN01187.1"/>
    <property type="molecule type" value="Genomic_DNA"/>
</dbReference>
<dbReference type="eggNOG" id="COG0452">
    <property type="taxonomic scope" value="Bacteria"/>
</dbReference>
<dbReference type="PaxDb" id="665571-STHERM_c02130"/>
<evidence type="ECO:0000313" key="2">
    <source>
        <dbReference type="EMBL" id="ADN01187.1"/>
    </source>
</evidence>
<reference evidence="2 3" key="2">
    <citation type="journal article" date="2010" name="J. Bacteriol.">
        <title>Genome sequence of the polysaccharide-degrading, thermophilic anaerobe Spirochaeta thermophila DSM 6192.</title>
        <authorList>
            <person name="Angelov A."/>
            <person name="Liebl S."/>
            <person name="Ballschmiter M."/>
            <person name="Bomeke M."/>
            <person name="Lehmann R."/>
            <person name="Liesegang H."/>
            <person name="Daniel R."/>
            <person name="Liebl W."/>
        </authorList>
    </citation>
    <scope>NUCLEOTIDE SEQUENCE [LARGE SCALE GENOMIC DNA]</scope>
    <source>
        <strain evidence="3">ATCC 49972 / DSM 6192 / RI 19.B1</strain>
    </source>
</reference>
<dbReference type="GO" id="GO:0003824">
    <property type="term" value="F:catalytic activity"/>
    <property type="evidence" value="ECO:0007669"/>
    <property type="project" value="UniProtKB-ARBA"/>
</dbReference>
<dbReference type="Pfam" id="PF04127">
    <property type="entry name" value="DFP"/>
    <property type="match status" value="1"/>
</dbReference>
<feature type="domain" description="DNA/pantothenate metabolism flavoprotein C-terminal" evidence="1">
    <location>
        <begin position="2"/>
        <end position="114"/>
    </location>
</feature>
<dbReference type="AlphaFoldDB" id="E0RNR4"/>
<accession>E0RNR4</accession>